<dbReference type="Proteomes" id="UP000235584">
    <property type="component" value="Chromosome"/>
</dbReference>
<dbReference type="EMBL" id="CP025704">
    <property type="protein sequence ID" value="AUN97736.1"/>
    <property type="molecule type" value="Genomic_DNA"/>
</dbReference>
<gene>
    <name evidence="1" type="ORF">C0V70_06345</name>
</gene>
<evidence type="ECO:0000313" key="1">
    <source>
        <dbReference type="EMBL" id="AUN97736.1"/>
    </source>
</evidence>
<name>A0A2K9NQC8_BACTC</name>
<accession>A0A2K9NQC8</accession>
<sequence length="133" mass="14917">MKLILTLIVSQAAAQLTHSLALTKHFGSVRASSFLTLMFIGLTSFFTDPLIPVLHAVFLGSSFIGMTDPKRLNRLQIALSSIIFSFIFHFLILYMKGPGGVLGLSAFTSCLIVHFIWRTGLNQRLRFRRPARY</sequence>
<keyword evidence="2" id="KW-1185">Reference proteome</keyword>
<dbReference type="OrthoDB" id="5295594at2"/>
<reference evidence="1 2" key="1">
    <citation type="submission" date="2018-01" db="EMBL/GenBank/DDBJ databases">
        <title>Complete genome sequence of Bacteriovorax stolpii DSM12778.</title>
        <authorList>
            <person name="Tang B."/>
            <person name="Chang J."/>
        </authorList>
    </citation>
    <scope>NUCLEOTIDE SEQUENCE [LARGE SCALE GENOMIC DNA]</scope>
    <source>
        <strain evidence="1 2">DSM 12778</strain>
    </source>
</reference>
<proteinExistence type="predicted"/>
<evidence type="ECO:0000313" key="2">
    <source>
        <dbReference type="Proteomes" id="UP000235584"/>
    </source>
</evidence>
<protein>
    <submittedName>
        <fullName evidence="1">Uncharacterized protein</fullName>
    </submittedName>
</protein>
<dbReference type="RefSeq" id="WP_102243029.1">
    <property type="nucleotide sequence ID" value="NZ_CP025704.1"/>
</dbReference>
<dbReference type="KEGG" id="bsto:C0V70_06345"/>
<organism evidence="1 2">
    <name type="scientific">Bacteriovorax stolpii</name>
    <name type="common">Bdellovibrio stolpii</name>
    <dbReference type="NCBI Taxonomy" id="960"/>
    <lineage>
        <taxon>Bacteria</taxon>
        <taxon>Pseudomonadati</taxon>
        <taxon>Bdellovibrionota</taxon>
        <taxon>Bacteriovoracia</taxon>
        <taxon>Bacteriovoracales</taxon>
        <taxon>Bacteriovoracaceae</taxon>
        <taxon>Bacteriovorax</taxon>
    </lineage>
</organism>
<dbReference type="AlphaFoldDB" id="A0A2K9NQC8"/>